<gene>
    <name evidence="2" type="ORF">NDU88_001424</name>
</gene>
<dbReference type="AlphaFoldDB" id="A0AAV7P5R6"/>
<accession>A0AAV7P5R6</accession>
<feature type="region of interest" description="Disordered" evidence="1">
    <location>
        <begin position="1"/>
        <end position="68"/>
    </location>
</feature>
<dbReference type="Proteomes" id="UP001066276">
    <property type="component" value="Chromosome 7"/>
</dbReference>
<feature type="compositionally biased region" description="Polar residues" evidence="1">
    <location>
        <begin position="12"/>
        <end position="27"/>
    </location>
</feature>
<protein>
    <submittedName>
        <fullName evidence="2">Uncharacterized protein</fullName>
    </submittedName>
</protein>
<keyword evidence="3" id="KW-1185">Reference proteome</keyword>
<proteinExistence type="predicted"/>
<comment type="caution">
    <text evidence="2">The sequence shown here is derived from an EMBL/GenBank/DDBJ whole genome shotgun (WGS) entry which is preliminary data.</text>
</comment>
<evidence type="ECO:0000256" key="1">
    <source>
        <dbReference type="SAM" id="MobiDB-lite"/>
    </source>
</evidence>
<sequence length="107" mass="11607">MQKRQRPGAVRQQENSKPTVRRSTANTDAVAVNEARGDPRVGRSVAAHCVKQGAKPRLGPVDPAPKKGMRSAACAVVLRPRVKNMVRSCTKRREKATGPFSPLSCSF</sequence>
<evidence type="ECO:0000313" key="2">
    <source>
        <dbReference type="EMBL" id="KAJ1122951.1"/>
    </source>
</evidence>
<reference evidence="2" key="1">
    <citation type="journal article" date="2022" name="bioRxiv">
        <title>Sequencing and chromosome-scale assembly of the giantPleurodeles waltlgenome.</title>
        <authorList>
            <person name="Brown T."/>
            <person name="Elewa A."/>
            <person name="Iarovenko S."/>
            <person name="Subramanian E."/>
            <person name="Araus A.J."/>
            <person name="Petzold A."/>
            <person name="Susuki M."/>
            <person name="Suzuki K.-i.T."/>
            <person name="Hayashi T."/>
            <person name="Toyoda A."/>
            <person name="Oliveira C."/>
            <person name="Osipova E."/>
            <person name="Leigh N.D."/>
            <person name="Simon A."/>
            <person name="Yun M.H."/>
        </authorList>
    </citation>
    <scope>NUCLEOTIDE SEQUENCE</scope>
    <source>
        <strain evidence="2">20211129_DDA</strain>
        <tissue evidence="2">Liver</tissue>
    </source>
</reference>
<name>A0AAV7P5R6_PLEWA</name>
<organism evidence="2 3">
    <name type="scientific">Pleurodeles waltl</name>
    <name type="common">Iberian ribbed newt</name>
    <dbReference type="NCBI Taxonomy" id="8319"/>
    <lineage>
        <taxon>Eukaryota</taxon>
        <taxon>Metazoa</taxon>
        <taxon>Chordata</taxon>
        <taxon>Craniata</taxon>
        <taxon>Vertebrata</taxon>
        <taxon>Euteleostomi</taxon>
        <taxon>Amphibia</taxon>
        <taxon>Batrachia</taxon>
        <taxon>Caudata</taxon>
        <taxon>Salamandroidea</taxon>
        <taxon>Salamandridae</taxon>
        <taxon>Pleurodelinae</taxon>
        <taxon>Pleurodeles</taxon>
    </lineage>
</organism>
<evidence type="ECO:0000313" key="3">
    <source>
        <dbReference type="Proteomes" id="UP001066276"/>
    </source>
</evidence>
<dbReference type="EMBL" id="JANPWB010000011">
    <property type="protein sequence ID" value="KAJ1122951.1"/>
    <property type="molecule type" value="Genomic_DNA"/>
</dbReference>